<feature type="chain" id="PRO_5008056859" evidence="1">
    <location>
        <begin position="19"/>
        <end position="476"/>
    </location>
</feature>
<feature type="signal peptide" evidence="1">
    <location>
        <begin position="1"/>
        <end position="18"/>
    </location>
</feature>
<organism evidence="2 3">
    <name type="scientific">Intoshia linei</name>
    <dbReference type="NCBI Taxonomy" id="1819745"/>
    <lineage>
        <taxon>Eukaryota</taxon>
        <taxon>Metazoa</taxon>
        <taxon>Spiralia</taxon>
        <taxon>Lophotrochozoa</taxon>
        <taxon>Mesozoa</taxon>
        <taxon>Orthonectida</taxon>
        <taxon>Rhopaluridae</taxon>
        <taxon>Intoshia</taxon>
    </lineage>
</organism>
<accession>A0A177B6J4</accession>
<reference evidence="2 3" key="1">
    <citation type="submission" date="2016-04" db="EMBL/GenBank/DDBJ databases">
        <title>The genome of Intoshia linei affirms orthonectids as highly simplified spiralians.</title>
        <authorList>
            <person name="Mikhailov K.V."/>
            <person name="Slusarev G.S."/>
            <person name="Nikitin M.A."/>
            <person name="Logacheva M.D."/>
            <person name="Penin A."/>
            <person name="Aleoshin V."/>
            <person name="Panchin Y.V."/>
        </authorList>
    </citation>
    <scope>NUCLEOTIDE SEQUENCE [LARGE SCALE GENOMIC DNA]</scope>
    <source>
        <strain evidence="2">Intl2013</strain>
        <tissue evidence="2">Whole animal</tissue>
    </source>
</reference>
<gene>
    <name evidence="2" type="ORF">A3Q56_03183</name>
</gene>
<dbReference type="EMBL" id="LWCA01000345">
    <property type="protein sequence ID" value="OAF69044.1"/>
    <property type="molecule type" value="Genomic_DNA"/>
</dbReference>
<evidence type="ECO:0000256" key="1">
    <source>
        <dbReference type="SAM" id="SignalP"/>
    </source>
</evidence>
<evidence type="ECO:0000313" key="3">
    <source>
        <dbReference type="Proteomes" id="UP000078046"/>
    </source>
</evidence>
<evidence type="ECO:0000313" key="2">
    <source>
        <dbReference type="EMBL" id="OAF69044.1"/>
    </source>
</evidence>
<proteinExistence type="predicted"/>
<protein>
    <submittedName>
        <fullName evidence="2">Uncharacterized protein</fullName>
    </submittedName>
</protein>
<dbReference type="Proteomes" id="UP000078046">
    <property type="component" value="Unassembled WGS sequence"/>
</dbReference>
<keyword evidence="1" id="KW-0732">Signal</keyword>
<sequence>MKLYKFTLFLCLLAIVQSKYLVQITFLTEISRRNSRIIVKIGDQSPQTVIIDDSTKQKVISDLITMDVPIIIYRVEEEIYVEQTQQVGKYLFKTANLDNIFDYTDDIYRISAADLNRNEFLEDEFVLQINIYDEDLLEVDDFLKSKKEEIRRIQEYRNKIESRILTISCMRYFEKDDIICGVKNLKNHAVRSQCKDLFDVITSKPEFKTPLDKVYYNNQKKGIGYCTTSIVEYKIHPSKKLKSDNDIPGSSECIDTFNQNNNYAKIQSNFLDSFSENIKKDKISTDLAEELRAKANLSLSQTIIVLDVMYNKFGDDRMKPPTRSALNKFTIKKAKANKPCVSDYGVLQFDGFVEIPNKSAYIISEKILSILKQYKLSPINIVTDTEPTNTGCKNGVIVRLQRVYSDCTYSPSDSNLPFYDDLPKDEERRRDYLLLLQCVEAVRYFRTTHWFAIINLRNQPLPLERQDGIAVQYIHL</sequence>
<comment type="caution">
    <text evidence="2">The sequence shown here is derived from an EMBL/GenBank/DDBJ whole genome shotgun (WGS) entry which is preliminary data.</text>
</comment>
<name>A0A177B6J4_9BILA</name>
<dbReference type="AlphaFoldDB" id="A0A177B6J4"/>
<keyword evidence="3" id="KW-1185">Reference proteome</keyword>